<dbReference type="GO" id="GO:0003677">
    <property type="term" value="F:DNA binding"/>
    <property type="evidence" value="ECO:0007669"/>
    <property type="project" value="UniProtKB-KW"/>
</dbReference>
<evidence type="ECO:0000256" key="1">
    <source>
        <dbReference type="ARBA" id="ARBA00023125"/>
    </source>
</evidence>
<evidence type="ECO:0000313" key="3">
    <source>
        <dbReference type="EMBL" id="SDG79759.1"/>
    </source>
</evidence>
<sequence>MAGRPRLPIGTFGEISTREVAPGRFRSATRFRDWDGQTRQVTASGKSRSAAIAALKANLSGRQRGGGSDVLTADSRFADLAAAWLEDVWLDPDRSDGTKEVYERELRTLILPTFQHFTVREVTVGRIERFLKTQGAKSFARAKHSRGILSMVMGFAVRREIVGRNPVTETSRMKKPKRTPKALTEVSTTFENWSVSAVKSEHSTIGE</sequence>
<dbReference type="Proteomes" id="UP000199009">
    <property type="component" value="Chromosome I"/>
</dbReference>
<dbReference type="Gene3D" id="1.10.150.130">
    <property type="match status" value="1"/>
</dbReference>
<keyword evidence="1" id="KW-0238">DNA-binding</keyword>
<dbReference type="InterPro" id="IPR010998">
    <property type="entry name" value="Integrase_recombinase_N"/>
</dbReference>
<dbReference type="AlphaFoldDB" id="A0A1G7X6D9"/>
<dbReference type="STRING" id="370764.SAMN04489810_1322"/>
<evidence type="ECO:0000313" key="4">
    <source>
        <dbReference type="Proteomes" id="UP000199009"/>
    </source>
</evidence>
<dbReference type="EMBL" id="LT629692">
    <property type="protein sequence ID" value="SDG79759.1"/>
    <property type="molecule type" value="Genomic_DNA"/>
</dbReference>
<organism evidence="3 4">
    <name type="scientific">Microbacterium pygmaeum</name>
    <dbReference type="NCBI Taxonomy" id="370764"/>
    <lineage>
        <taxon>Bacteria</taxon>
        <taxon>Bacillati</taxon>
        <taxon>Actinomycetota</taxon>
        <taxon>Actinomycetes</taxon>
        <taxon>Micrococcales</taxon>
        <taxon>Microbacteriaceae</taxon>
        <taxon>Microbacterium</taxon>
    </lineage>
</organism>
<proteinExistence type="predicted"/>
<dbReference type="SUPFAM" id="SSF56349">
    <property type="entry name" value="DNA breaking-rejoining enzymes"/>
    <property type="match status" value="1"/>
</dbReference>
<gene>
    <name evidence="3" type="ORF">SAMN04489810_1322</name>
</gene>
<name>A0A1G7X6D9_9MICO</name>
<dbReference type="InterPro" id="IPR053876">
    <property type="entry name" value="Phage_int_M"/>
</dbReference>
<keyword evidence="4" id="KW-1185">Reference proteome</keyword>
<dbReference type="OrthoDB" id="4326943at2"/>
<dbReference type="InterPro" id="IPR011010">
    <property type="entry name" value="DNA_brk_join_enz"/>
</dbReference>
<dbReference type="RefSeq" id="WP_157681779.1">
    <property type="nucleotide sequence ID" value="NZ_LT629692.1"/>
</dbReference>
<evidence type="ECO:0000259" key="2">
    <source>
        <dbReference type="Pfam" id="PF22022"/>
    </source>
</evidence>
<dbReference type="Pfam" id="PF22022">
    <property type="entry name" value="Phage_int_M"/>
    <property type="match status" value="1"/>
</dbReference>
<accession>A0A1G7X6D9</accession>
<feature type="domain" description="Phage integrase central" evidence="2">
    <location>
        <begin position="77"/>
        <end position="169"/>
    </location>
</feature>
<reference evidence="3 4" key="1">
    <citation type="submission" date="2016-10" db="EMBL/GenBank/DDBJ databases">
        <authorList>
            <person name="de Groot N.N."/>
        </authorList>
    </citation>
    <scope>NUCLEOTIDE SEQUENCE [LARGE SCALE GENOMIC DNA]</scope>
    <source>
        <strain evidence="3 4">DSM 23142</strain>
    </source>
</reference>
<protein>
    <recommendedName>
        <fullName evidence="2">Phage integrase central domain-containing protein</fullName>
    </recommendedName>
</protein>